<protein>
    <recommendedName>
        <fullName evidence="5">Beta-lactamase</fullName>
        <ecNumber evidence="5">3.5.2.6</ecNumber>
    </recommendedName>
</protein>
<dbReference type="GO" id="GO:0008800">
    <property type="term" value="F:beta-lactamase activity"/>
    <property type="evidence" value="ECO:0007669"/>
    <property type="project" value="UniProtKB-UniRule"/>
</dbReference>
<dbReference type="GO" id="GO:0046677">
    <property type="term" value="P:response to antibiotic"/>
    <property type="evidence" value="ECO:0007669"/>
    <property type="project" value="UniProtKB-UniRule"/>
</dbReference>
<dbReference type="PANTHER" id="PTHR46825">
    <property type="entry name" value="D-ALANYL-D-ALANINE-CARBOXYPEPTIDASE/ENDOPEPTIDASE AMPH"/>
    <property type="match status" value="1"/>
</dbReference>
<dbReference type="GO" id="GO:0017001">
    <property type="term" value="P:antibiotic catabolic process"/>
    <property type="evidence" value="ECO:0007669"/>
    <property type="project" value="InterPro"/>
</dbReference>
<dbReference type="InterPro" id="IPR050491">
    <property type="entry name" value="AmpC-like"/>
</dbReference>
<sequence>MESMSDLDELVRRAVQKLEPRRRGVVVAALVRDVTTIAGSAGLDAGTRFEIGSVSKVFTTLALARLVESGDLGLDQPLGDFFPAPAGITLRHLATHTSGLPRLPKGMLLPALLRPHAPDPYRDCTADFLITNLARIRPGRPGRRYHYSNLGVGLLGLALARHTGLPFERLINTQINCLVSTGTELTTVPGHRADGHPAAPWNLADLAGAGGLRSTVTDVAAFVRTHFDPSSPGVTLSLETEFRINPFMSQRLGWMARQLHERVGGHAQIYHNGQTGGFASFAGFDPDKQVGVVVLSATARSVDTVAFELLKDLQSEA</sequence>
<comment type="similarity">
    <text evidence="2 5">Belongs to the class-C beta-lactamase family.</text>
</comment>
<evidence type="ECO:0000256" key="1">
    <source>
        <dbReference type="ARBA" id="ARBA00001526"/>
    </source>
</evidence>
<reference evidence="7 8" key="1">
    <citation type="submission" date="2016-10" db="EMBL/GenBank/DDBJ databases">
        <authorList>
            <person name="de Groot N.N."/>
        </authorList>
    </citation>
    <scope>NUCLEOTIDE SEQUENCE [LARGE SCALE GENOMIC DNA]</scope>
    <source>
        <strain evidence="7 8">DSM 43941</strain>
    </source>
</reference>
<feature type="domain" description="Beta-lactamase-related" evidence="6">
    <location>
        <begin position="11"/>
        <end position="301"/>
    </location>
</feature>
<keyword evidence="8" id="KW-1185">Reference proteome</keyword>
<dbReference type="InterPro" id="IPR012338">
    <property type="entry name" value="Beta-lactam/transpept-like"/>
</dbReference>
<dbReference type="SUPFAM" id="SSF56601">
    <property type="entry name" value="beta-lactamase/transpeptidase-like"/>
    <property type="match status" value="1"/>
</dbReference>
<dbReference type="AlphaFoldDB" id="A0A1H1ZK95"/>
<evidence type="ECO:0000256" key="4">
    <source>
        <dbReference type="ARBA" id="ARBA00023251"/>
    </source>
</evidence>
<name>A0A1H1ZK95_9ACTN</name>
<keyword evidence="4 5" id="KW-0046">Antibiotic resistance</keyword>
<evidence type="ECO:0000256" key="2">
    <source>
        <dbReference type="ARBA" id="ARBA00007840"/>
    </source>
</evidence>
<dbReference type="EC" id="3.5.2.6" evidence="5"/>
<dbReference type="InterPro" id="IPR001466">
    <property type="entry name" value="Beta-lactam-related"/>
</dbReference>
<accession>A0A1H1ZK95</accession>
<dbReference type="Gene3D" id="3.40.710.10">
    <property type="entry name" value="DD-peptidase/beta-lactamase superfamily"/>
    <property type="match status" value="1"/>
</dbReference>
<evidence type="ECO:0000313" key="8">
    <source>
        <dbReference type="Proteomes" id="UP000198688"/>
    </source>
</evidence>
<evidence type="ECO:0000256" key="3">
    <source>
        <dbReference type="ARBA" id="ARBA00022801"/>
    </source>
</evidence>
<dbReference type="Pfam" id="PF00144">
    <property type="entry name" value="Beta-lactamase"/>
    <property type="match status" value="1"/>
</dbReference>
<evidence type="ECO:0000313" key="7">
    <source>
        <dbReference type="EMBL" id="SDT33852.1"/>
    </source>
</evidence>
<comment type="catalytic activity">
    <reaction evidence="1 5">
        <text>a beta-lactam + H2O = a substituted beta-amino acid</text>
        <dbReference type="Rhea" id="RHEA:20401"/>
        <dbReference type="ChEBI" id="CHEBI:15377"/>
        <dbReference type="ChEBI" id="CHEBI:35627"/>
        <dbReference type="ChEBI" id="CHEBI:140347"/>
        <dbReference type="EC" id="3.5.2.6"/>
    </reaction>
</comment>
<organism evidence="7 8">
    <name type="scientific">Actinoplanes derwentensis</name>
    <dbReference type="NCBI Taxonomy" id="113562"/>
    <lineage>
        <taxon>Bacteria</taxon>
        <taxon>Bacillati</taxon>
        <taxon>Actinomycetota</taxon>
        <taxon>Actinomycetes</taxon>
        <taxon>Micromonosporales</taxon>
        <taxon>Micromonosporaceae</taxon>
        <taxon>Actinoplanes</taxon>
    </lineage>
</organism>
<evidence type="ECO:0000259" key="6">
    <source>
        <dbReference type="Pfam" id="PF00144"/>
    </source>
</evidence>
<gene>
    <name evidence="7" type="ORF">SAMN04489716_3354</name>
</gene>
<evidence type="ECO:0000256" key="5">
    <source>
        <dbReference type="RuleBase" id="RU361140"/>
    </source>
</evidence>
<keyword evidence="3 5" id="KW-0378">Hydrolase</keyword>
<dbReference type="PROSITE" id="PS00336">
    <property type="entry name" value="BETA_LACTAMASE_C"/>
    <property type="match status" value="1"/>
</dbReference>
<dbReference type="EMBL" id="LT629758">
    <property type="protein sequence ID" value="SDT33852.1"/>
    <property type="molecule type" value="Genomic_DNA"/>
</dbReference>
<dbReference type="InterPro" id="IPR001586">
    <property type="entry name" value="Beta-lactam_class-C_AS"/>
</dbReference>
<dbReference type="STRING" id="113562.SAMN04489716_3354"/>
<dbReference type="PANTHER" id="PTHR46825:SF9">
    <property type="entry name" value="BETA-LACTAMASE-RELATED DOMAIN-CONTAINING PROTEIN"/>
    <property type="match status" value="1"/>
</dbReference>
<dbReference type="Proteomes" id="UP000198688">
    <property type="component" value="Chromosome I"/>
</dbReference>
<proteinExistence type="inferred from homology"/>
<dbReference type="GO" id="GO:0030288">
    <property type="term" value="C:outer membrane-bounded periplasmic space"/>
    <property type="evidence" value="ECO:0007669"/>
    <property type="project" value="InterPro"/>
</dbReference>